<dbReference type="EC" id="3.4.21.-" evidence="3"/>
<dbReference type="PANTHER" id="PTHR15462">
    <property type="entry name" value="SERINE PROTEASE"/>
    <property type="match status" value="1"/>
</dbReference>
<organism evidence="3 4">
    <name type="scientific">Haloechinothrix salitolerans</name>
    <dbReference type="NCBI Taxonomy" id="926830"/>
    <lineage>
        <taxon>Bacteria</taxon>
        <taxon>Bacillati</taxon>
        <taxon>Actinomycetota</taxon>
        <taxon>Actinomycetes</taxon>
        <taxon>Pseudonocardiales</taxon>
        <taxon>Pseudonocardiaceae</taxon>
        <taxon>Haloechinothrix</taxon>
    </lineage>
</organism>
<dbReference type="EMBL" id="JBHSXX010000001">
    <property type="protein sequence ID" value="MFC6869632.1"/>
    <property type="molecule type" value="Genomic_DNA"/>
</dbReference>
<dbReference type="InterPro" id="IPR043504">
    <property type="entry name" value="Peptidase_S1_PA_chymotrypsin"/>
</dbReference>
<dbReference type="GO" id="GO:0016787">
    <property type="term" value="F:hydrolase activity"/>
    <property type="evidence" value="ECO:0007669"/>
    <property type="project" value="UniProtKB-KW"/>
</dbReference>
<comment type="caution">
    <text evidence="3">The sequence shown here is derived from an EMBL/GenBank/DDBJ whole genome shotgun (WGS) entry which is preliminary data.</text>
</comment>
<dbReference type="Gene3D" id="2.40.10.10">
    <property type="entry name" value="Trypsin-like serine proteases"/>
    <property type="match status" value="2"/>
</dbReference>
<name>A0ABW2C4K2_9PSEU</name>
<dbReference type="InterPro" id="IPR018114">
    <property type="entry name" value="TRYPSIN_HIS"/>
</dbReference>
<dbReference type="InterPro" id="IPR009003">
    <property type="entry name" value="Peptidase_S1_PA"/>
</dbReference>
<keyword evidence="1 2" id="KW-0732">Signal</keyword>
<dbReference type="Proteomes" id="UP001596337">
    <property type="component" value="Unassembled WGS sequence"/>
</dbReference>
<keyword evidence="4" id="KW-1185">Reference proteome</keyword>
<proteinExistence type="predicted"/>
<evidence type="ECO:0000256" key="1">
    <source>
        <dbReference type="ARBA" id="ARBA00022729"/>
    </source>
</evidence>
<evidence type="ECO:0000313" key="3">
    <source>
        <dbReference type="EMBL" id="MFC6869632.1"/>
    </source>
</evidence>
<keyword evidence="3" id="KW-0378">Hydrolase</keyword>
<sequence length="343" mass="36309">MKRLIARMSTMLAGVALASAALTPQAAALSASAPAPNLAADIASRLVPQTVSADATDYWTPERMRDAVELDKIELSRLPDLGDVRVGEPMSVAPSPAADLLRLPRLLPGLGGGGSDADESTGSPWTDGGDVVATAGRVFFTIDGRDASCSGNAVTSENKSTVITAGHCVKYQGSWHSDWVFVPAYHDGKAPYGEWPAASTHTTPQWDASEDINYDIGAAVVRSVGGQRLTDVVGGQGIAFNQPRGQRAYAFGYPAADPYDGSRLIYCAGTTFDDFLFSNDLGLNCDMTGGSSGGPWFVGFDPLRGIGMQNSVNSFGYVFLPDVMFGPYFGDTARQLYEDVQNR</sequence>
<feature type="signal peptide" evidence="2">
    <location>
        <begin position="1"/>
        <end position="18"/>
    </location>
</feature>
<reference evidence="4" key="1">
    <citation type="journal article" date="2019" name="Int. J. Syst. Evol. Microbiol.">
        <title>The Global Catalogue of Microorganisms (GCM) 10K type strain sequencing project: providing services to taxonomists for standard genome sequencing and annotation.</title>
        <authorList>
            <consortium name="The Broad Institute Genomics Platform"/>
            <consortium name="The Broad Institute Genome Sequencing Center for Infectious Disease"/>
            <person name="Wu L."/>
            <person name="Ma J."/>
        </authorList>
    </citation>
    <scope>NUCLEOTIDE SEQUENCE [LARGE SCALE GENOMIC DNA]</scope>
    <source>
        <strain evidence="4">KCTC 32255</strain>
    </source>
</reference>
<gene>
    <name evidence="3" type="ORF">ACFQGD_21055</name>
</gene>
<protein>
    <submittedName>
        <fullName evidence="3">Trypsin-like serine peptidase</fullName>
        <ecNumber evidence="3">3.4.21.-</ecNumber>
    </submittedName>
</protein>
<dbReference type="RefSeq" id="WP_345397445.1">
    <property type="nucleotide sequence ID" value="NZ_BAABLA010000027.1"/>
</dbReference>
<accession>A0ABW2C4K2</accession>
<evidence type="ECO:0000256" key="2">
    <source>
        <dbReference type="SAM" id="SignalP"/>
    </source>
</evidence>
<dbReference type="PROSITE" id="PS00134">
    <property type="entry name" value="TRYPSIN_HIS"/>
    <property type="match status" value="1"/>
</dbReference>
<dbReference type="SUPFAM" id="SSF50494">
    <property type="entry name" value="Trypsin-like serine proteases"/>
    <property type="match status" value="1"/>
</dbReference>
<dbReference type="InterPro" id="IPR050966">
    <property type="entry name" value="Glutamyl_endopeptidase"/>
</dbReference>
<feature type="chain" id="PRO_5047382896" evidence="2">
    <location>
        <begin position="19"/>
        <end position="343"/>
    </location>
</feature>
<evidence type="ECO:0000313" key="4">
    <source>
        <dbReference type="Proteomes" id="UP001596337"/>
    </source>
</evidence>